<sequence length="852" mass="93485">MNKRVLIVGGVAGGASAAARLRRLDENSEIVMFERGEYISFANCGLPYYIGETIKEREKLLVQTPEAMNERFNIDVRINSDVIGIDAKNKKVKVKSKDKGEYEESYDYLILSPGAAPLKPPIEGIQSDKIFTLRNVPDTDKIKSYVDNKNIKNAVVIGGGYIGVEMAENLKERGLNVALVEAAPHILAPFDSDMVTYAEKELEDNGVGIVLNDGVKAFKEEGTGLNVVLNSGKTLYADIVILAIGVKPDTAFLKDSGIEFGPRGHIITNSKMETNLEGVYAVGDAVEVVDFVNGGKTAIALAGPANKQGRIAADNVCGLNSTYKGTMGSAIIKVFDLTGTSTGNNERTLKAKNIPYRVIYLHPNSSAGYYPGGSPMSMKLIFNDEGKILGAQAFGYVGVDKRMDDIATTMRLGGTIYDLAELELTYAPPYSSAKDPVNMAGFIAENVLTGRHEVVLPEDIDNRDRSKTQLIDVRTDEEYSNGRIQGSINIPVDNLRDRIDEVDKNKEILVHCQVGLRGYIAARILMANGFKVKNLTGGYKTYTMSKFKPREVTMDKDSKDSSMDLREEDMDVSLESNSNEYKETHKDNVKQEDSEYKDGSFDKNLDACGLSCPGPLMKVNSVIGDMKEGEILKATASDQGFYEDIKSWCERTNNKLVDRKKEKGNIIAFIRKGNGKQVSSNNSSEDSEDTGGMISQRDNKTLVVFSGDFDKAMASFIIANGAAAMGKKVTMFFTFWGLNILRKHERVPVQKGAIDKMFGIMMPRGAKRLKLSKMNMMGMGTKMMQKVMKDKNVSSLDDLIKSAMKSGIEIVACQMTLDVMGLKKEELIDGVKIGGVGYYLGEAEDSNVNLFI</sequence>
<proteinExistence type="inferred from homology"/>
<gene>
    <name evidence="9" type="ORF">P8V03_05930</name>
</gene>
<dbReference type="InterPro" id="IPR016156">
    <property type="entry name" value="FAD/NAD-linked_Rdtase_dimer_sf"/>
</dbReference>
<dbReference type="Pfam" id="PF13686">
    <property type="entry name" value="DrsE_2"/>
    <property type="match status" value="1"/>
</dbReference>
<evidence type="ECO:0000256" key="3">
    <source>
        <dbReference type="ARBA" id="ARBA00022630"/>
    </source>
</evidence>
<dbReference type="Gene3D" id="3.50.50.60">
    <property type="entry name" value="FAD/NAD(P)-binding domain"/>
    <property type="match status" value="2"/>
</dbReference>
<evidence type="ECO:0000256" key="1">
    <source>
        <dbReference type="ARBA" id="ARBA00001974"/>
    </source>
</evidence>
<dbReference type="InterPro" id="IPR001763">
    <property type="entry name" value="Rhodanese-like_dom"/>
</dbReference>
<dbReference type="SUPFAM" id="SSF52821">
    <property type="entry name" value="Rhodanese/Cell cycle control phosphatase"/>
    <property type="match status" value="1"/>
</dbReference>
<dbReference type="Pfam" id="PF00581">
    <property type="entry name" value="Rhodanese"/>
    <property type="match status" value="1"/>
</dbReference>
<dbReference type="InterPro" id="IPR036188">
    <property type="entry name" value="FAD/NAD-bd_sf"/>
</dbReference>
<dbReference type="SUPFAM" id="SSF51905">
    <property type="entry name" value="FAD/NAD(P)-binding domain"/>
    <property type="match status" value="1"/>
</dbReference>
<evidence type="ECO:0000313" key="10">
    <source>
        <dbReference type="Proteomes" id="UP001281656"/>
    </source>
</evidence>
<keyword evidence="10" id="KW-1185">Reference proteome</keyword>
<dbReference type="Pfam" id="PF02852">
    <property type="entry name" value="Pyr_redox_dim"/>
    <property type="match status" value="1"/>
</dbReference>
<dbReference type="PROSITE" id="PS01148">
    <property type="entry name" value="UPF0033"/>
    <property type="match status" value="1"/>
</dbReference>
<dbReference type="PRINTS" id="PR00411">
    <property type="entry name" value="PNDRDTASEI"/>
</dbReference>
<dbReference type="RefSeq" id="WP_318797226.1">
    <property type="nucleotide sequence ID" value="NZ_JARUJP010000005.1"/>
</dbReference>
<comment type="cofactor">
    <cofactor evidence="1">
        <name>FAD</name>
        <dbReference type="ChEBI" id="CHEBI:57692"/>
    </cofactor>
</comment>
<dbReference type="EMBL" id="JARUJP010000005">
    <property type="protein sequence ID" value="MDW8800690.1"/>
    <property type="molecule type" value="Genomic_DNA"/>
</dbReference>
<comment type="similarity">
    <text evidence="2">Belongs to the class-III pyridine nucleotide-disulfide oxidoreductase family.</text>
</comment>
<evidence type="ECO:0000256" key="2">
    <source>
        <dbReference type="ARBA" id="ARBA00009130"/>
    </source>
</evidence>
<evidence type="ECO:0000256" key="4">
    <source>
        <dbReference type="ARBA" id="ARBA00022827"/>
    </source>
</evidence>
<keyword evidence="5" id="KW-0560">Oxidoreductase</keyword>
<evidence type="ECO:0000256" key="5">
    <source>
        <dbReference type="ARBA" id="ARBA00023002"/>
    </source>
</evidence>
<dbReference type="InterPro" id="IPR036868">
    <property type="entry name" value="TusA-like_sf"/>
</dbReference>
<dbReference type="InterPro" id="IPR032836">
    <property type="entry name" value="DsrE2-like"/>
</dbReference>
<dbReference type="SUPFAM" id="SSF75169">
    <property type="entry name" value="DsrEFH-like"/>
    <property type="match status" value="1"/>
</dbReference>
<feature type="compositionally biased region" description="Basic and acidic residues" evidence="7">
    <location>
        <begin position="553"/>
        <end position="565"/>
    </location>
</feature>
<comment type="caution">
    <text evidence="9">The sequence shown here is derived from an EMBL/GenBank/DDBJ whole genome shotgun (WGS) entry which is preliminary data.</text>
</comment>
<feature type="region of interest" description="Disordered" evidence="7">
    <location>
        <begin position="553"/>
        <end position="598"/>
    </location>
</feature>
<dbReference type="InterPro" id="IPR050260">
    <property type="entry name" value="FAD-bd_OxRdtase"/>
</dbReference>
<dbReference type="CDD" id="cd01524">
    <property type="entry name" value="RHOD_Pyr_redox"/>
    <property type="match status" value="1"/>
</dbReference>
<accession>A0ABU4JRC3</accession>
<evidence type="ECO:0000256" key="7">
    <source>
        <dbReference type="SAM" id="MobiDB-lite"/>
    </source>
</evidence>
<dbReference type="PANTHER" id="PTHR43429">
    <property type="entry name" value="PYRIDINE NUCLEOTIDE-DISULFIDE OXIDOREDUCTASE DOMAIN-CONTAINING"/>
    <property type="match status" value="1"/>
</dbReference>
<keyword evidence="6" id="KW-0676">Redox-active center</keyword>
<feature type="compositionally biased region" description="Basic and acidic residues" evidence="7">
    <location>
        <begin position="580"/>
        <end position="598"/>
    </location>
</feature>
<dbReference type="Gene3D" id="3.40.1260.10">
    <property type="entry name" value="DsrEFH-like"/>
    <property type="match status" value="1"/>
</dbReference>
<organism evidence="9 10">
    <name type="scientific">Clostridium tanneri</name>
    <dbReference type="NCBI Taxonomy" id="3037988"/>
    <lineage>
        <taxon>Bacteria</taxon>
        <taxon>Bacillati</taxon>
        <taxon>Bacillota</taxon>
        <taxon>Clostridia</taxon>
        <taxon>Eubacteriales</taxon>
        <taxon>Clostridiaceae</taxon>
        <taxon>Clostridium</taxon>
    </lineage>
</organism>
<dbReference type="InterPro" id="IPR036873">
    <property type="entry name" value="Rhodanese-like_dom_sf"/>
</dbReference>
<dbReference type="InterPro" id="IPR027396">
    <property type="entry name" value="DsrEFH-like"/>
</dbReference>
<dbReference type="InterPro" id="IPR023753">
    <property type="entry name" value="FAD/NAD-binding_dom"/>
</dbReference>
<evidence type="ECO:0000313" key="9">
    <source>
        <dbReference type="EMBL" id="MDW8800690.1"/>
    </source>
</evidence>
<dbReference type="Proteomes" id="UP001281656">
    <property type="component" value="Unassembled WGS sequence"/>
</dbReference>
<dbReference type="InterPro" id="IPR001455">
    <property type="entry name" value="TusA-like"/>
</dbReference>
<dbReference type="PRINTS" id="PR00368">
    <property type="entry name" value="FADPNR"/>
</dbReference>
<name>A0ABU4JRC3_9CLOT</name>
<dbReference type="SUPFAM" id="SSF55424">
    <property type="entry name" value="FAD/NAD-linked reductases, dimerisation (C-terminal) domain"/>
    <property type="match status" value="1"/>
</dbReference>
<evidence type="ECO:0000259" key="8">
    <source>
        <dbReference type="PROSITE" id="PS50206"/>
    </source>
</evidence>
<dbReference type="PROSITE" id="PS50206">
    <property type="entry name" value="RHODANESE_3"/>
    <property type="match status" value="1"/>
</dbReference>
<dbReference type="PANTHER" id="PTHR43429:SF1">
    <property type="entry name" value="NAD(P)H SULFUR OXIDOREDUCTASE (COA-DEPENDENT)"/>
    <property type="match status" value="1"/>
</dbReference>
<dbReference type="InterPro" id="IPR004099">
    <property type="entry name" value="Pyr_nucl-diS_OxRdtase_dimer"/>
</dbReference>
<feature type="region of interest" description="Disordered" evidence="7">
    <location>
        <begin position="675"/>
        <end position="694"/>
    </location>
</feature>
<dbReference type="Gene3D" id="3.30.110.40">
    <property type="entry name" value="TusA-like domain"/>
    <property type="match status" value="1"/>
</dbReference>
<evidence type="ECO:0000256" key="6">
    <source>
        <dbReference type="ARBA" id="ARBA00023284"/>
    </source>
</evidence>
<keyword evidence="3" id="KW-0285">Flavoprotein</keyword>
<protein>
    <submittedName>
        <fullName evidence="9">FAD-dependent oxidoreductase</fullName>
    </submittedName>
</protein>
<dbReference type="SUPFAM" id="SSF64307">
    <property type="entry name" value="SirA-like"/>
    <property type="match status" value="1"/>
</dbReference>
<feature type="domain" description="Rhodanese" evidence="8">
    <location>
        <begin position="464"/>
        <end position="551"/>
    </location>
</feature>
<dbReference type="Gene3D" id="3.40.250.10">
    <property type="entry name" value="Rhodanese-like domain"/>
    <property type="match status" value="1"/>
</dbReference>
<dbReference type="Pfam" id="PF07992">
    <property type="entry name" value="Pyr_redox_2"/>
    <property type="match status" value="1"/>
</dbReference>
<keyword evidence="4" id="KW-0274">FAD</keyword>
<dbReference type="Pfam" id="PF01206">
    <property type="entry name" value="TusA"/>
    <property type="match status" value="1"/>
</dbReference>
<reference evidence="9 10" key="1">
    <citation type="submission" date="2023-04" db="EMBL/GenBank/DDBJ databases">
        <title>Clostridium tannerae sp. nov., isolated from the fecal material of an alpaca.</title>
        <authorList>
            <person name="Miller S."/>
            <person name="Hendry M."/>
            <person name="King J."/>
            <person name="Sankaranarayanan K."/>
            <person name="Lawson P.A."/>
        </authorList>
    </citation>
    <scope>NUCLEOTIDE SEQUENCE [LARGE SCALE GENOMIC DNA]</scope>
    <source>
        <strain evidence="9 10">A1-XYC3</strain>
    </source>
</reference>
<dbReference type="SMART" id="SM00450">
    <property type="entry name" value="RHOD"/>
    <property type="match status" value="1"/>
</dbReference>